<evidence type="ECO:0000259" key="3">
    <source>
        <dbReference type="PROSITE" id="PS50110"/>
    </source>
</evidence>
<dbReference type="EMBL" id="CP056030">
    <property type="protein sequence ID" value="QKZ03824.1"/>
    <property type="molecule type" value="Genomic_DNA"/>
</dbReference>
<dbReference type="Proteomes" id="UP000509568">
    <property type="component" value="Chromosome"/>
</dbReference>
<dbReference type="GO" id="GO:0000160">
    <property type="term" value="P:phosphorelay signal transduction system"/>
    <property type="evidence" value="ECO:0007669"/>
    <property type="project" value="InterPro"/>
</dbReference>
<dbReference type="GO" id="GO:0016301">
    <property type="term" value="F:kinase activity"/>
    <property type="evidence" value="ECO:0007669"/>
    <property type="project" value="UniProtKB-KW"/>
</dbReference>
<accession>A0A7D5H5W4</accession>
<keyword evidence="4" id="KW-0418">Kinase</keyword>
<protein>
    <submittedName>
        <fullName evidence="4">Histidine kinase</fullName>
    </submittedName>
</protein>
<dbReference type="KEGG" id="pez:HWQ56_08525"/>
<gene>
    <name evidence="4" type="ORF">HWQ56_08525</name>
</gene>
<evidence type="ECO:0000256" key="1">
    <source>
        <dbReference type="PROSITE-ProRule" id="PRU00169"/>
    </source>
</evidence>
<feature type="domain" description="Response regulatory" evidence="3">
    <location>
        <begin position="7"/>
        <end position="144"/>
    </location>
</feature>
<dbReference type="InterPro" id="IPR001789">
    <property type="entry name" value="Sig_transdc_resp-reg_receiver"/>
</dbReference>
<keyword evidence="5" id="KW-1185">Reference proteome</keyword>
<proteinExistence type="predicted"/>
<comment type="caution">
    <text evidence="1">Lacks conserved residue(s) required for the propagation of feature annotation.</text>
</comment>
<name>A0A7D5H5W4_9PSED</name>
<evidence type="ECO:0000313" key="4">
    <source>
        <dbReference type="EMBL" id="QKZ03824.1"/>
    </source>
</evidence>
<organism evidence="4 5">
    <name type="scientific">Pseudomonas eucalypticola</name>
    <dbReference type="NCBI Taxonomy" id="2599595"/>
    <lineage>
        <taxon>Bacteria</taxon>
        <taxon>Pseudomonadati</taxon>
        <taxon>Pseudomonadota</taxon>
        <taxon>Gammaproteobacteria</taxon>
        <taxon>Pseudomonadales</taxon>
        <taxon>Pseudomonadaceae</taxon>
        <taxon>Pseudomonas</taxon>
    </lineage>
</organism>
<feature type="region of interest" description="Disordered" evidence="2">
    <location>
        <begin position="135"/>
        <end position="159"/>
    </location>
</feature>
<evidence type="ECO:0000256" key="2">
    <source>
        <dbReference type="SAM" id="MobiDB-lite"/>
    </source>
</evidence>
<keyword evidence="4" id="KW-0808">Transferase</keyword>
<dbReference type="PROSITE" id="PS50110">
    <property type="entry name" value="RESPONSE_REGULATORY"/>
    <property type="match status" value="1"/>
</dbReference>
<dbReference type="InterPro" id="IPR011006">
    <property type="entry name" value="CheY-like_superfamily"/>
</dbReference>
<dbReference type="AlphaFoldDB" id="A0A7D5H5W4"/>
<evidence type="ECO:0000313" key="5">
    <source>
        <dbReference type="Proteomes" id="UP000509568"/>
    </source>
</evidence>
<feature type="compositionally biased region" description="Basic and acidic residues" evidence="2">
    <location>
        <begin position="150"/>
        <end position="159"/>
    </location>
</feature>
<dbReference type="RefSeq" id="WP_176570214.1">
    <property type="nucleotide sequence ID" value="NZ_CP056030.1"/>
</dbReference>
<dbReference type="SUPFAM" id="SSF52172">
    <property type="entry name" value="CheY-like"/>
    <property type="match status" value="1"/>
</dbReference>
<sequence length="159" mass="17836">MINKALRILIADEHPGQLMHVERMLNHMGYYRIAPVHSFDALLALVQSAIEPFDLLIANTDMAVRAGVDLPRLCKGSAQVHHALLYESETVVVPAITRQQRDAVNVCLTRLPDSEALETLMGMVDFEPVRVPPVTAVNPRRQPPRKRPKLKEPALLRHS</sequence>
<dbReference type="Gene3D" id="3.40.50.2300">
    <property type="match status" value="1"/>
</dbReference>
<reference evidence="4 5" key="1">
    <citation type="submission" date="2020-06" db="EMBL/GenBank/DDBJ databases">
        <title>Pseudomonas eucalypticola sp. nov., an endophyte of Eucalyptus dunnii leaves with biocontrol ability of eucalyptus leaf blight.</title>
        <authorList>
            <person name="Liu Y."/>
            <person name="Song Z."/>
            <person name="Zeng H."/>
            <person name="Lu M."/>
            <person name="Wang X."/>
            <person name="Lian X."/>
            <person name="Zhang Q."/>
        </authorList>
    </citation>
    <scope>NUCLEOTIDE SEQUENCE [LARGE SCALE GENOMIC DNA]</scope>
    <source>
        <strain evidence="4 5">NP-1</strain>
    </source>
</reference>